<dbReference type="SUPFAM" id="SSF48317">
    <property type="entry name" value="Acid phosphatase/Vanadium-dependent haloperoxidase"/>
    <property type="match status" value="1"/>
</dbReference>
<dbReference type="PROSITE" id="PS51257">
    <property type="entry name" value="PROKAR_LIPOPROTEIN"/>
    <property type="match status" value="1"/>
</dbReference>
<comment type="caution">
    <text evidence="2">The sequence shown here is derived from an EMBL/GenBank/DDBJ whole genome shotgun (WGS) entry which is preliminary data.</text>
</comment>
<dbReference type="EMBL" id="JAMSCK010000002">
    <property type="protein sequence ID" value="MCM8568580.1"/>
    <property type="molecule type" value="Genomic_DNA"/>
</dbReference>
<dbReference type="InterPro" id="IPR036938">
    <property type="entry name" value="PAP2/HPO_sf"/>
</dbReference>
<dbReference type="Gene3D" id="1.10.606.20">
    <property type="match status" value="1"/>
</dbReference>
<feature type="signal peptide" evidence="1">
    <location>
        <begin position="1"/>
        <end position="21"/>
    </location>
</feature>
<sequence length="463" mass="51308">MKTKFHILLALILFSLLFSCSEDEIPPDATDEASLSGDLSLKNFNYGMIKSYDSETIFKWNELLGSFIDEKLPIPLEAKIYAMFTISMHDALNNVVPVYETYALGNNEVDASDISKKNITQIADAAVSQAARDMMAALSPASTVAADALLNEVLSSIQEVDLKEKGVEIGKLAAQAMLQKRQGDFPFLFTSYTAPSSEPGVYQANFPPYMLPGPVWPANAVYVPNLGDLTPFGIESSDQFMGGAPYPVTSREYADDYNEIKAVGCANCTARTPEQTEIGEFWIENMASSINRLARTLILQYDLDGWEAARLIALLEMGVMDSFIASFREKAEFVFWAPITAIRAGDTDGNPETTGDATWNSMKPTPPVFEFPSTQAYGSGAASEIFRMFFKKDEINFSVTSPYKLPGVERSFSSFSEYSTEQSEARIFLGHHFRHSVEVGEQHGIELGSYVFENNFRKLKKVK</sequence>
<evidence type="ECO:0000313" key="3">
    <source>
        <dbReference type="Proteomes" id="UP001155077"/>
    </source>
</evidence>
<accession>A0ABT0YYN6</accession>
<name>A0ABT0YYN6_9FLAO</name>
<dbReference type="InterPro" id="IPR052559">
    <property type="entry name" value="V-haloperoxidase"/>
</dbReference>
<feature type="chain" id="PRO_5045371130" evidence="1">
    <location>
        <begin position="22"/>
        <end position="463"/>
    </location>
</feature>
<reference evidence="2" key="1">
    <citation type="submission" date="2022-06" db="EMBL/GenBank/DDBJ databases">
        <title>Gramella sediminis sp. nov., isolated from deep-sea sediment of the Indian Ocean.</title>
        <authorList>
            <person name="Yang L."/>
        </authorList>
    </citation>
    <scope>NUCLEOTIDE SEQUENCE</scope>
    <source>
        <strain evidence="2">HMD3159</strain>
    </source>
</reference>
<keyword evidence="3" id="KW-1185">Reference proteome</keyword>
<dbReference type="RefSeq" id="WP_252110982.1">
    <property type="nucleotide sequence ID" value="NZ_JAMSCK010000002.1"/>
</dbReference>
<dbReference type="PANTHER" id="PTHR34599">
    <property type="entry name" value="PEROXIDASE-RELATED"/>
    <property type="match status" value="1"/>
</dbReference>
<dbReference type="Proteomes" id="UP001155077">
    <property type="component" value="Unassembled WGS sequence"/>
</dbReference>
<evidence type="ECO:0000313" key="2">
    <source>
        <dbReference type="EMBL" id="MCM8568580.1"/>
    </source>
</evidence>
<dbReference type="PANTHER" id="PTHR34599:SF1">
    <property type="entry name" value="PHOSPHATIDIC ACID PHOSPHATASE TYPE 2_HALOPEROXIDASE DOMAIN-CONTAINING PROTEIN"/>
    <property type="match status" value="1"/>
</dbReference>
<organism evidence="2 3">
    <name type="scientific">Gramella jeungdoensis</name>
    <dbReference type="NCBI Taxonomy" id="708091"/>
    <lineage>
        <taxon>Bacteria</taxon>
        <taxon>Pseudomonadati</taxon>
        <taxon>Bacteroidota</taxon>
        <taxon>Flavobacteriia</taxon>
        <taxon>Flavobacteriales</taxon>
        <taxon>Flavobacteriaceae</taxon>
        <taxon>Christiangramia</taxon>
    </lineage>
</organism>
<evidence type="ECO:0000256" key="1">
    <source>
        <dbReference type="SAM" id="SignalP"/>
    </source>
</evidence>
<dbReference type="CDD" id="cd03398">
    <property type="entry name" value="PAP2_haloperoxidase"/>
    <property type="match status" value="1"/>
</dbReference>
<keyword evidence="1" id="KW-0732">Signal</keyword>
<protein>
    <submittedName>
        <fullName evidence="2">Vanadium-dependent haloperoxidase</fullName>
    </submittedName>
</protein>
<gene>
    <name evidence="2" type="ORF">NE848_04270</name>
</gene>
<proteinExistence type="predicted"/>